<keyword evidence="4" id="KW-0418">Kinase</keyword>
<keyword evidence="4" id="KW-0808">Transferase</keyword>
<gene>
    <name evidence="4" type="ORF">FVW59_02675</name>
</gene>
<dbReference type="SUPFAM" id="SSF52540">
    <property type="entry name" value="P-loop containing nucleoside triphosphate hydrolases"/>
    <property type="match status" value="1"/>
</dbReference>
<dbReference type="InterPro" id="IPR031314">
    <property type="entry name" value="DNK_dom"/>
</dbReference>
<sequence length="227" mass="26260">MSGDSTTIGHDLKGRQPPLYIAVEGPIGVGKTTLAKRLAATFNYQTLLEEAEANPFLEKFYRNRKQAALATQLFFLFQRAEKIEQLRQTDIFEPVRVADFLIDKDPLFARINLEADEFQLYERVYKQLTIDAPRPDLVIYLQASTDVLLSRIEQRGIPFEQAVERDYLERLNEVYSEFFLYYDGAPLLIVNASEIDLANGDSDYRHLVDYLLDIRSGRHYFNPTFFG</sequence>
<dbReference type="EMBL" id="VRYZ01000001">
    <property type="protein sequence ID" value="TXS94830.1"/>
    <property type="molecule type" value="Genomic_DNA"/>
</dbReference>
<keyword evidence="2" id="KW-0067">ATP-binding</keyword>
<evidence type="ECO:0000313" key="5">
    <source>
        <dbReference type="Proteomes" id="UP000321933"/>
    </source>
</evidence>
<evidence type="ECO:0000256" key="1">
    <source>
        <dbReference type="PIRSR" id="PIRSR000705-1"/>
    </source>
</evidence>
<feature type="active site" description="Proton acceptor" evidence="1">
    <location>
        <position position="99"/>
    </location>
</feature>
<feature type="domain" description="Deoxynucleoside kinase" evidence="3">
    <location>
        <begin position="21"/>
        <end position="209"/>
    </location>
</feature>
<dbReference type="Gene3D" id="3.40.50.300">
    <property type="entry name" value="P-loop containing nucleotide triphosphate hydrolases"/>
    <property type="match status" value="1"/>
</dbReference>
<protein>
    <submittedName>
        <fullName evidence="4">Deoxynucleoside kinase</fullName>
    </submittedName>
</protein>
<dbReference type="PANTHER" id="PTHR10513">
    <property type="entry name" value="DEOXYNUCLEOSIDE KINASE"/>
    <property type="match status" value="1"/>
</dbReference>
<evidence type="ECO:0000259" key="3">
    <source>
        <dbReference type="Pfam" id="PF01712"/>
    </source>
</evidence>
<dbReference type="CDD" id="cd01673">
    <property type="entry name" value="dNK"/>
    <property type="match status" value="1"/>
</dbReference>
<keyword evidence="5" id="KW-1185">Reference proteome</keyword>
<organism evidence="4 5">
    <name type="scientific">Parahaliea aestuarii</name>
    <dbReference type="NCBI Taxonomy" id="1852021"/>
    <lineage>
        <taxon>Bacteria</taxon>
        <taxon>Pseudomonadati</taxon>
        <taxon>Pseudomonadota</taxon>
        <taxon>Gammaproteobacteria</taxon>
        <taxon>Cellvibrionales</taxon>
        <taxon>Halieaceae</taxon>
        <taxon>Parahaliea</taxon>
    </lineage>
</organism>
<dbReference type="GO" id="GO:0005524">
    <property type="term" value="F:ATP binding"/>
    <property type="evidence" value="ECO:0007669"/>
    <property type="project" value="UniProtKB-KW"/>
</dbReference>
<dbReference type="InterPro" id="IPR002624">
    <property type="entry name" value="DCK/DGK"/>
</dbReference>
<dbReference type="InterPro" id="IPR027417">
    <property type="entry name" value="P-loop_NTPase"/>
</dbReference>
<keyword evidence="2" id="KW-0547">Nucleotide-binding</keyword>
<feature type="binding site" evidence="2">
    <location>
        <begin position="151"/>
        <end position="155"/>
    </location>
    <ligand>
        <name>ATP</name>
        <dbReference type="ChEBI" id="CHEBI:30616"/>
    </ligand>
</feature>
<evidence type="ECO:0000256" key="2">
    <source>
        <dbReference type="PIRSR" id="PIRSR000705-3"/>
    </source>
</evidence>
<dbReference type="InterPro" id="IPR050566">
    <property type="entry name" value="Deoxyribonucleoside_kinase"/>
</dbReference>
<dbReference type="AlphaFoldDB" id="A0A5C9A523"/>
<dbReference type="RefSeq" id="WP_148062672.1">
    <property type="nucleotide sequence ID" value="NZ_VRYZ01000001.1"/>
</dbReference>
<dbReference type="PANTHER" id="PTHR10513:SF46">
    <property type="entry name" value="DEOXYGUANOSINE KINASE"/>
    <property type="match status" value="1"/>
</dbReference>
<feature type="binding site" evidence="2">
    <location>
        <begin position="25"/>
        <end position="33"/>
    </location>
    <ligand>
        <name>ATP</name>
        <dbReference type="ChEBI" id="CHEBI:30616"/>
    </ligand>
</feature>
<comment type="caution">
    <text evidence="4">The sequence shown here is derived from an EMBL/GenBank/DDBJ whole genome shotgun (WGS) entry which is preliminary data.</text>
</comment>
<dbReference type="GO" id="GO:0019136">
    <property type="term" value="F:deoxynucleoside kinase activity"/>
    <property type="evidence" value="ECO:0007669"/>
    <property type="project" value="InterPro"/>
</dbReference>
<dbReference type="Proteomes" id="UP000321933">
    <property type="component" value="Unassembled WGS sequence"/>
</dbReference>
<proteinExistence type="predicted"/>
<name>A0A5C9A523_9GAMM</name>
<reference evidence="4 5" key="1">
    <citation type="submission" date="2019-08" db="EMBL/GenBank/DDBJ databases">
        <title>Parahaliea maris sp. nov., isolated from the surface seawater.</title>
        <authorList>
            <person name="Liu Y."/>
        </authorList>
    </citation>
    <scope>NUCLEOTIDE SEQUENCE [LARGE SCALE GENOMIC DNA]</scope>
    <source>
        <strain evidence="4 5">S2-26</strain>
    </source>
</reference>
<dbReference type="GO" id="GO:0005737">
    <property type="term" value="C:cytoplasm"/>
    <property type="evidence" value="ECO:0007669"/>
    <property type="project" value="TreeGrafter"/>
</dbReference>
<dbReference type="Pfam" id="PF01712">
    <property type="entry name" value="dNK"/>
    <property type="match status" value="1"/>
</dbReference>
<dbReference type="PIRSF" id="PIRSF000705">
    <property type="entry name" value="DNK"/>
    <property type="match status" value="1"/>
</dbReference>
<evidence type="ECO:0000313" key="4">
    <source>
        <dbReference type="EMBL" id="TXS94830.1"/>
    </source>
</evidence>
<accession>A0A5C9A523</accession>
<dbReference type="OrthoDB" id="9776634at2"/>